<evidence type="ECO:0000256" key="9">
    <source>
        <dbReference type="ARBA" id="ARBA00023209"/>
    </source>
</evidence>
<dbReference type="InterPro" id="IPR004570">
    <property type="entry name" value="Phosphatidylglycerol_P_synth"/>
</dbReference>
<organism evidence="14 15">
    <name type="scientific">Atopobium minutum</name>
    <dbReference type="NCBI Taxonomy" id="1381"/>
    <lineage>
        <taxon>Bacteria</taxon>
        <taxon>Bacillati</taxon>
        <taxon>Actinomycetota</taxon>
        <taxon>Coriobacteriia</taxon>
        <taxon>Coriobacteriales</taxon>
        <taxon>Atopobiaceae</taxon>
        <taxon>Atopobium</taxon>
    </lineage>
</organism>
<evidence type="ECO:0000313" key="15">
    <source>
        <dbReference type="Proteomes" id="UP000183687"/>
    </source>
</evidence>
<comment type="subcellular location">
    <subcellularLocation>
        <location evidence="1">Membrane</location>
        <topology evidence="1">Multi-pass membrane protein</topology>
    </subcellularLocation>
</comment>
<gene>
    <name evidence="14" type="ORF">SAMN04489746_0159</name>
</gene>
<dbReference type="PIRSF" id="PIRSF000847">
    <property type="entry name" value="Phos_ph_gly_syn"/>
    <property type="match status" value="1"/>
</dbReference>
<evidence type="ECO:0000256" key="2">
    <source>
        <dbReference type="ARBA" id="ARBA00010441"/>
    </source>
</evidence>
<evidence type="ECO:0000256" key="13">
    <source>
        <dbReference type="SAM" id="Phobius"/>
    </source>
</evidence>
<evidence type="ECO:0000256" key="5">
    <source>
        <dbReference type="ARBA" id="ARBA00022692"/>
    </source>
</evidence>
<evidence type="ECO:0000256" key="10">
    <source>
        <dbReference type="ARBA" id="ARBA00023264"/>
    </source>
</evidence>
<comment type="similarity">
    <text evidence="2 12">Belongs to the CDP-alcohol phosphatidyltransferase class-I family.</text>
</comment>
<dbReference type="InterPro" id="IPR050324">
    <property type="entry name" value="CDP-alcohol_PTase-I"/>
</dbReference>
<name>A0AB38A4P2_9ACTN</name>
<evidence type="ECO:0000256" key="3">
    <source>
        <dbReference type="ARBA" id="ARBA00022516"/>
    </source>
</evidence>
<keyword evidence="9" id="KW-0594">Phospholipid biosynthesis</keyword>
<dbReference type="PANTHER" id="PTHR14269">
    <property type="entry name" value="CDP-DIACYLGLYCEROL--GLYCEROL-3-PHOSPHATE 3-PHOSPHATIDYLTRANSFERASE-RELATED"/>
    <property type="match status" value="1"/>
</dbReference>
<evidence type="ECO:0000313" key="14">
    <source>
        <dbReference type="EMBL" id="SEB42058.1"/>
    </source>
</evidence>
<dbReference type="NCBIfam" id="TIGR00560">
    <property type="entry name" value="pgsA"/>
    <property type="match status" value="1"/>
</dbReference>
<dbReference type="Proteomes" id="UP000183687">
    <property type="component" value="Unassembled WGS sequence"/>
</dbReference>
<keyword evidence="5 13" id="KW-0812">Transmembrane</keyword>
<dbReference type="GO" id="GO:0046474">
    <property type="term" value="P:glycerophospholipid biosynthetic process"/>
    <property type="evidence" value="ECO:0007669"/>
    <property type="project" value="TreeGrafter"/>
</dbReference>
<reference evidence="14 15" key="1">
    <citation type="submission" date="2016-10" db="EMBL/GenBank/DDBJ databases">
        <authorList>
            <person name="Varghese N."/>
            <person name="Submissions S."/>
        </authorList>
    </citation>
    <scope>NUCLEOTIDE SEQUENCE [LARGE SCALE GENOMIC DNA]</scope>
    <source>
        <strain evidence="14 15">DSM 20586</strain>
    </source>
</reference>
<evidence type="ECO:0000256" key="6">
    <source>
        <dbReference type="ARBA" id="ARBA00022989"/>
    </source>
</evidence>
<dbReference type="GO" id="GO:0016020">
    <property type="term" value="C:membrane"/>
    <property type="evidence" value="ECO:0007669"/>
    <property type="project" value="UniProtKB-SubCell"/>
</dbReference>
<keyword evidence="4 12" id="KW-0808">Transferase</keyword>
<evidence type="ECO:0000256" key="11">
    <source>
        <dbReference type="NCBIfam" id="TIGR00560"/>
    </source>
</evidence>
<dbReference type="InterPro" id="IPR048254">
    <property type="entry name" value="CDP_ALCOHOL_P_TRANSF_CS"/>
</dbReference>
<dbReference type="InterPro" id="IPR000462">
    <property type="entry name" value="CDP-OH_P_trans"/>
</dbReference>
<dbReference type="PROSITE" id="PS00379">
    <property type="entry name" value="CDP_ALCOHOL_P_TRANSF"/>
    <property type="match status" value="1"/>
</dbReference>
<dbReference type="RefSeq" id="WP_002563608.1">
    <property type="nucleotide sequence ID" value="NZ_CALJSN010000005.1"/>
</dbReference>
<keyword evidence="8 13" id="KW-0472">Membrane</keyword>
<feature type="transmembrane region" description="Helical" evidence="13">
    <location>
        <begin position="49"/>
        <end position="66"/>
    </location>
</feature>
<dbReference type="Pfam" id="PF01066">
    <property type="entry name" value="CDP-OH_P_transf"/>
    <property type="match status" value="1"/>
</dbReference>
<feature type="transmembrane region" description="Helical" evidence="13">
    <location>
        <begin position="180"/>
        <end position="198"/>
    </location>
</feature>
<comment type="caution">
    <text evidence="14">The sequence shown here is derived from an EMBL/GenBank/DDBJ whole genome shotgun (WGS) entry which is preliminary data.</text>
</comment>
<sequence>MSTDSSTSKKAGSGIRWTAANIVTTIRVVLIPLWILLAELISSKSDGTTVNWGGFVVFVFFAFLSLTDKIDGYLARSRGEVTVFGKFLDPIADKLLVVTGMIWLLEQGFVPAWSIVLVISREFLVSGLRMVVASKGTVVAASNLGKWKTATTMLALCGYMLALTLPAGTLWLVIFGISTFSFYVAMILTAWSGIDYFIKSWSSLGED</sequence>
<dbReference type="EMBL" id="FNSH01000001">
    <property type="protein sequence ID" value="SEB42058.1"/>
    <property type="molecule type" value="Genomic_DNA"/>
</dbReference>
<dbReference type="EC" id="2.7.8.5" evidence="11"/>
<proteinExistence type="inferred from homology"/>
<dbReference type="AlphaFoldDB" id="A0AB38A4P2"/>
<evidence type="ECO:0000256" key="4">
    <source>
        <dbReference type="ARBA" id="ARBA00022679"/>
    </source>
</evidence>
<evidence type="ECO:0000256" key="7">
    <source>
        <dbReference type="ARBA" id="ARBA00023098"/>
    </source>
</evidence>
<keyword evidence="10" id="KW-1208">Phospholipid metabolism</keyword>
<dbReference type="PANTHER" id="PTHR14269:SF62">
    <property type="entry name" value="CDP-DIACYLGLYCEROL--GLYCEROL-3-PHOSPHATE 3-PHOSPHATIDYLTRANSFERASE 1, CHLOROPLASTIC"/>
    <property type="match status" value="1"/>
</dbReference>
<evidence type="ECO:0000256" key="8">
    <source>
        <dbReference type="ARBA" id="ARBA00023136"/>
    </source>
</evidence>
<dbReference type="InterPro" id="IPR043130">
    <property type="entry name" value="CDP-OH_PTrfase_TM_dom"/>
</dbReference>
<dbReference type="Gene3D" id="1.20.120.1760">
    <property type="match status" value="1"/>
</dbReference>
<evidence type="ECO:0000256" key="12">
    <source>
        <dbReference type="RuleBase" id="RU003750"/>
    </source>
</evidence>
<dbReference type="GO" id="GO:0008444">
    <property type="term" value="F:CDP-diacylglycerol-glycerol-3-phosphate 3-phosphatidyltransferase activity"/>
    <property type="evidence" value="ECO:0007669"/>
    <property type="project" value="UniProtKB-UniRule"/>
</dbReference>
<evidence type="ECO:0000256" key="1">
    <source>
        <dbReference type="ARBA" id="ARBA00004141"/>
    </source>
</evidence>
<keyword evidence="3" id="KW-0444">Lipid biosynthesis</keyword>
<feature type="transmembrane region" description="Helical" evidence="13">
    <location>
        <begin position="18"/>
        <end position="37"/>
    </location>
</feature>
<protein>
    <recommendedName>
        <fullName evidence="11">CDP-diacylglycerol--glycerol-3-phosphate 3-phosphatidyltransferase</fullName>
        <ecNumber evidence="11">2.7.8.5</ecNumber>
    </recommendedName>
</protein>
<accession>A0AB38A4P2</accession>
<keyword evidence="6 13" id="KW-1133">Transmembrane helix</keyword>
<keyword evidence="7" id="KW-0443">Lipid metabolism</keyword>